<dbReference type="AlphaFoldDB" id="A0A974S599"/>
<dbReference type="PANTHER" id="PTHR43777:SF1">
    <property type="entry name" value="MOLYBDENUM COFACTOR CYTIDYLYLTRANSFERASE"/>
    <property type="match status" value="1"/>
</dbReference>
<dbReference type="SUPFAM" id="SSF53448">
    <property type="entry name" value="Nucleotide-diphospho-sugar transferases"/>
    <property type="match status" value="1"/>
</dbReference>
<dbReference type="InterPro" id="IPR025877">
    <property type="entry name" value="MobA-like_NTP_Trfase"/>
</dbReference>
<evidence type="ECO:0000259" key="2">
    <source>
        <dbReference type="Pfam" id="PF12804"/>
    </source>
</evidence>
<dbReference type="CDD" id="cd04182">
    <property type="entry name" value="GT_2_like_f"/>
    <property type="match status" value="1"/>
</dbReference>
<dbReference type="GO" id="GO:0016779">
    <property type="term" value="F:nucleotidyltransferase activity"/>
    <property type="evidence" value="ECO:0007669"/>
    <property type="project" value="UniProtKB-ARBA"/>
</dbReference>
<dbReference type="Gene3D" id="3.90.550.10">
    <property type="entry name" value="Spore Coat Polysaccharide Biosynthesis Protein SpsA, Chain A"/>
    <property type="match status" value="1"/>
</dbReference>
<dbReference type="Proteomes" id="UP000595894">
    <property type="component" value="Chromosome"/>
</dbReference>
<feature type="domain" description="MobA-like NTP transferase" evidence="2">
    <location>
        <begin position="10"/>
        <end position="164"/>
    </location>
</feature>
<dbReference type="PANTHER" id="PTHR43777">
    <property type="entry name" value="MOLYBDENUM COFACTOR CYTIDYLYLTRANSFERASE"/>
    <property type="match status" value="1"/>
</dbReference>
<evidence type="ECO:0000313" key="3">
    <source>
        <dbReference type="EMBL" id="QQV77845.1"/>
    </source>
</evidence>
<keyword evidence="4" id="KW-1185">Reference proteome</keyword>
<name>A0A974S599_9SPHN</name>
<organism evidence="3 4">
    <name type="scientific">Sphingomonas aliaeris</name>
    <dbReference type="NCBI Taxonomy" id="2759526"/>
    <lineage>
        <taxon>Bacteria</taxon>
        <taxon>Pseudomonadati</taxon>
        <taxon>Pseudomonadota</taxon>
        <taxon>Alphaproteobacteria</taxon>
        <taxon>Sphingomonadales</taxon>
        <taxon>Sphingomonadaceae</taxon>
        <taxon>Sphingomonas</taxon>
    </lineage>
</organism>
<keyword evidence="1" id="KW-0460">Magnesium</keyword>
<accession>A0A974S599</accession>
<evidence type="ECO:0000256" key="1">
    <source>
        <dbReference type="ARBA" id="ARBA00022842"/>
    </source>
</evidence>
<dbReference type="Pfam" id="PF12804">
    <property type="entry name" value="NTP_transf_3"/>
    <property type="match status" value="1"/>
</dbReference>
<dbReference type="InterPro" id="IPR029044">
    <property type="entry name" value="Nucleotide-diphossugar_trans"/>
</dbReference>
<protein>
    <submittedName>
        <fullName evidence="3">Nucleotidyltransferase family protein</fullName>
    </submittedName>
</protein>
<dbReference type="KEGG" id="sari:H5J25_03550"/>
<dbReference type="EMBL" id="CP061035">
    <property type="protein sequence ID" value="QQV77845.1"/>
    <property type="molecule type" value="Genomic_DNA"/>
</dbReference>
<reference evidence="4" key="1">
    <citation type="submission" date="2020-09" db="EMBL/GenBank/DDBJ databases">
        <title>Sphingomonas sp., a new species isolated from pork steak.</title>
        <authorList>
            <person name="Heidler von Heilborn D."/>
        </authorList>
    </citation>
    <scope>NUCLEOTIDE SEQUENCE [LARGE SCALE GENOMIC DNA]</scope>
</reference>
<gene>
    <name evidence="3" type="ORF">H5J25_03550</name>
</gene>
<sequence>MIPAERVVLILLAAGRSERFGARDKLTEDFLGKPLAFHVVTALEAVPFRERIVVQNGTMMDFAARGYRVIHNERPEIGMSNSVKLGVASARAGGAEAVLIALADMPRVTATHVYRLLDGADGPDAVVASSDGTKPCPPALFGAGRFDALLGLEGDEGARAMIAGGKHVVAAAHELLDIDRPEDLERLRALA</sequence>
<dbReference type="RefSeq" id="WP_202094780.1">
    <property type="nucleotide sequence ID" value="NZ_CP061035.1"/>
</dbReference>
<proteinExistence type="predicted"/>
<evidence type="ECO:0000313" key="4">
    <source>
        <dbReference type="Proteomes" id="UP000595894"/>
    </source>
</evidence>